<comment type="subcellular location">
    <subcellularLocation>
        <location evidence="1">Cell membrane</location>
        <topology evidence="1">Multi-pass membrane protein</topology>
    </subcellularLocation>
    <subcellularLocation>
        <location evidence="8">Membrane</location>
        <topology evidence="8">Multi-pass membrane protein</topology>
    </subcellularLocation>
</comment>
<accession>A0ABN0NNV7</accession>
<evidence type="ECO:0000259" key="10">
    <source>
        <dbReference type="Pfam" id="PF01618"/>
    </source>
</evidence>
<dbReference type="EMBL" id="AWUY01000291">
    <property type="protein sequence ID" value="ERJ71047.1"/>
    <property type="molecule type" value="Genomic_DNA"/>
</dbReference>
<evidence type="ECO:0000256" key="4">
    <source>
        <dbReference type="ARBA" id="ARBA00022692"/>
    </source>
</evidence>
<reference evidence="11 12" key="1">
    <citation type="submission" date="2013-06" db="EMBL/GenBank/DDBJ databases">
        <authorList>
            <person name="Weinstock G."/>
            <person name="Sodergren E."/>
            <person name="Lobos E.A."/>
            <person name="Fulton L."/>
            <person name="Fulton R."/>
            <person name="Courtney L."/>
            <person name="Fronick C."/>
            <person name="O'Laughlin M."/>
            <person name="Godfrey J."/>
            <person name="Wilson R.M."/>
            <person name="Miner T."/>
            <person name="Farmer C."/>
            <person name="Delehaunty K."/>
            <person name="Cordes M."/>
            <person name="Minx P."/>
            <person name="Tomlinson C."/>
            <person name="Chen J."/>
            <person name="Wollam A."/>
            <person name="Pepin K.H."/>
            <person name="Bhonagiri V."/>
            <person name="Zhang X."/>
            <person name="Warren W."/>
            <person name="Mitreva M."/>
            <person name="Mardis E.R."/>
            <person name="Wilson R.K."/>
        </authorList>
    </citation>
    <scope>NUCLEOTIDE SEQUENCE [LARGE SCALE GENOMIC DNA]</scope>
    <source>
        <strain evidence="11 12">ATCC 29426</strain>
    </source>
</reference>
<feature type="transmembrane region" description="Helical" evidence="9">
    <location>
        <begin position="266"/>
        <end position="287"/>
    </location>
</feature>
<keyword evidence="2 8" id="KW-0813">Transport</keyword>
<evidence type="ECO:0000256" key="6">
    <source>
        <dbReference type="ARBA" id="ARBA00022989"/>
    </source>
</evidence>
<feature type="transmembrane region" description="Helical" evidence="9">
    <location>
        <begin position="219"/>
        <end position="242"/>
    </location>
</feature>
<comment type="similarity">
    <text evidence="8">Belongs to the exbB/tolQ family.</text>
</comment>
<name>A0ABN0NNV7_9BACT</name>
<dbReference type="Pfam" id="PF01618">
    <property type="entry name" value="MotA_ExbB"/>
    <property type="match status" value="1"/>
</dbReference>
<dbReference type="PANTHER" id="PTHR30625:SF15">
    <property type="entry name" value="BIOPOLYMER TRANSPORT PROTEIN EXBB"/>
    <property type="match status" value="1"/>
</dbReference>
<sequence length="317" mass="34179">MCGKISSLYDVILSNQFKINKIIIIQFIYNLKLKFYQIMATTQQKAAPQKKSEGFTGVRGAFWIIAVCAVVAFVLFFTWFGHDMHFQDPGTRETPADVWGTIFKGGIVVPVIHTLLLTVLAMSIERWLALKTAFGKGALPKFVVNIKQALSANDMAKANQLCDKQKGSVANVVKASLNAYASMESGANANLQKAQKIAKIQQAHEEATQLEMPTLTMNLPIIATLVTLGTLTGLLGTVTGMIKSFSALASGGGADSAALSAGISEALINTAFGIATSWCAVVSYNYFSNKVDKLTYALDEVGYSIAQTYEVNHAEEA</sequence>
<feature type="domain" description="MotA/TolQ/ExbB proton channel" evidence="10">
    <location>
        <begin position="187"/>
        <end position="298"/>
    </location>
</feature>
<keyword evidence="12" id="KW-1185">Reference proteome</keyword>
<evidence type="ECO:0000256" key="5">
    <source>
        <dbReference type="ARBA" id="ARBA00022927"/>
    </source>
</evidence>
<keyword evidence="7 9" id="KW-0472">Membrane</keyword>
<keyword evidence="6 9" id="KW-1133">Transmembrane helix</keyword>
<comment type="caution">
    <text evidence="11">The sequence shown here is derived from an EMBL/GenBank/DDBJ whole genome shotgun (WGS) entry which is preliminary data.</text>
</comment>
<protein>
    <submittedName>
        <fullName evidence="11">Transporter, MotA/TolQ/ExbB proton channel family protein</fullName>
    </submittedName>
</protein>
<gene>
    <name evidence="11" type="ORF">HMPREF0653_02570</name>
</gene>
<dbReference type="Proteomes" id="UP000016660">
    <property type="component" value="Unassembled WGS sequence"/>
</dbReference>
<evidence type="ECO:0000256" key="9">
    <source>
        <dbReference type="SAM" id="Phobius"/>
    </source>
</evidence>
<keyword evidence="4 9" id="KW-0812">Transmembrane</keyword>
<evidence type="ECO:0000313" key="12">
    <source>
        <dbReference type="Proteomes" id="UP000016660"/>
    </source>
</evidence>
<keyword evidence="3" id="KW-1003">Cell membrane</keyword>
<evidence type="ECO:0000256" key="1">
    <source>
        <dbReference type="ARBA" id="ARBA00004651"/>
    </source>
</evidence>
<feature type="transmembrane region" description="Helical" evidence="9">
    <location>
        <begin position="60"/>
        <end position="82"/>
    </location>
</feature>
<evidence type="ECO:0000256" key="7">
    <source>
        <dbReference type="ARBA" id="ARBA00023136"/>
    </source>
</evidence>
<evidence type="ECO:0000256" key="8">
    <source>
        <dbReference type="RuleBase" id="RU004057"/>
    </source>
</evidence>
<organism evidence="11 12">
    <name type="scientific">Prevotella disiens JCM 6334 = ATCC 29426</name>
    <dbReference type="NCBI Taxonomy" id="1235811"/>
    <lineage>
        <taxon>Bacteria</taxon>
        <taxon>Pseudomonadati</taxon>
        <taxon>Bacteroidota</taxon>
        <taxon>Bacteroidia</taxon>
        <taxon>Bacteroidales</taxon>
        <taxon>Prevotellaceae</taxon>
        <taxon>Prevotella</taxon>
    </lineage>
</organism>
<keyword evidence="5 8" id="KW-0653">Protein transport</keyword>
<proteinExistence type="inferred from homology"/>
<dbReference type="InterPro" id="IPR002898">
    <property type="entry name" value="MotA_ExbB_proton_chnl"/>
</dbReference>
<dbReference type="InterPro" id="IPR050790">
    <property type="entry name" value="ExbB/TolQ_transport"/>
</dbReference>
<evidence type="ECO:0000256" key="3">
    <source>
        <dbReference type="ARBA" id="ARBA00022475"/>
    </source>
</evidence>
<dbReference type="PANTHER" id="PTHR30625">
    <property type="entry name" value="PROTEIN TOLQ"/>
    <property type="match status" value="1"/>
</dbReference>
<evidence type="ECO:0000256" key="2">
    <source>
        <dbReference type="ARBA" id="ARBA00022448"/>
    </source>
</evidence>
<evidence type="ECO:0000313" key="11">
    <source>
        <dbReference type="EMBL" id="ERJ71047.1"/>
    </source>
</evidence>
<feature type="transmembrane region" description="Helical" evidence="9">
    <location>
        <begin position="102"/>
        <end position="122"/>
    </location>
</feature>